<dbReference type="InterPro" id="IPR012944">
    <property type="entry name" value="SusD_RagB_dom"/>
</dbReference>
<evidence type="ECO:0000256" key="5">
    <source>
        <dbReference type="ARBA" id="ARBA00023237"/>
    </source>
</evidence>
<feature type="region of interest" description="Disordered" evidence="6">
    <location>
        <begin position="321"/>
        <end position="342"/>
    </location>
</feature>
<feature type="domain" description="RagB/SusD" evidence="7">
    <location>
        <begin position="334"/>
        <end position="584"/>
    </location>
</feature>
<evidence type="ECO:0000313" key="9">
    <source>
        <dbReference type="EMBL" id="MCY1719035.1"/>
    </source>
</evidence>
<sequence length="585" mass="66092">MKLNKILFFLLILLMVISSCTLLEPEDDNHSTLQRVYDDPEYAEGLLMRAYAYIPTNSYNWDEVATDDAVTNDKFSSYMRMATGEWTALYNPQDLWTNCNRAILSVDQFLSVVDSVPWKWTDQTLNDLYAKRLTGESYAIRGLMKYFLLRNHAGIGENGELLGIPEYNEFPTTQEDFSAPRSSFAQSVQSAYADLDKSLDYLPMDYGDASEGDIPAGFGGVTLENYNTVFGSNTQQRMSGRHAKAIKARLALLAASPAFNIENNNTLWENAANYTAELLDDIGGISGLDPTGHIFYLKEQVDQADITGGDRTDLPEMLWRRPLSNSNGRESDNFPPSIYGDGEINPTQNLVDAFPMANGYPISDQSSGYDPNNPYEGRDPRLSYYIVYDGSTMRGNNIEIGVGEGDDAIGSLQNSTRTGYYLKKLLREDVNVDPSSSNSKEHFEVHIRYTELFLNYAEAANEAWGPNGSGTHGYSAKDVIAAIRNRAGIEQADTYLETVTDKEAMRELIRNERRLELCFEGFRFWDLRRWKKNLTEPAKGIRIEGNSYTTFDVEERVYDNDYMHYGPIPGREITKFGFVQNKGWN</sequence>
<dbReference type="InterPro" id="IPR011990">
    <property type="entry name" value="TPR-like_helical_dom_sf"/>
</dbReference>
<keyword evidence="3" id="KW-0732">Signal</keyword>
<keyword evidence="10" id="KW-1185">Reference proteome</keyword>
<accession>A0A9X3F234</accession>
<dbReference type="GO" id="GO:0009279">
    <property type="term" value="C:cell outer membrane"/>
    <property type="evidence" value="ECO:0007669"/>
    <property type="project" value="UniProtKB-SubCell"/>
</dbReference>
<dbReference type="AlphaFoldDB" id="A0A9X3F234"/>
<dbReference type="SUPFAM" id="SSF48452">
    <property type="entry name" value="TPR-like"/>
    <property type="match status" value="1"/>
</dbReference>
<dbReference type="Pfam" id="PF14322">
    <property type="entry name" value="SusD-like_3"/>
    <property type="match status" value="1"/>
</dbReference>
<dbReference type="Pfam" id="PF07980">
    <property type="entry name" value="SusD_RagB"/>
    <property type="match status" value="1"/>
</dbReference>
<evidence type="ECO:0000256" key="2">
    <source>
        <dbReference type="ARBA" id="ARBA00006275"/>
    </source>
</evidence>
<feature type="domain" description="SusD-like N-terminal" evidence="8">
    <location>
        <begin position="45"/>
        <end position="206"/>
    </location>
</feature>
<protein>
    <submittedName>
        <fullName evidence="9">RagB/SusD family nutrient uptake outer membrane protein</fullName>
    </submittedName>
</protein>
<comment type="subcellular location">
    <subcellularLocation>
        <location evidence="1">Cell outer membrane</location>
    </subcellularLocation>
</comment>
<dbReference type="Proteomes" id="UP001145087">
    <property type="component" value="Unassembled WGS sequence"/>
</dbReference>
<evidence type="ECO:0000259" key="8">
    <source>
        <dbReference type="Pfam" id="PF14322"/>
    </source>
</evidence>
<evidence type="ECO:0000256" key="3">
    <source>
        <dbReference type="ARBA" id="ARBA00022729"/>
    </source>
</evidence>
<dbReference type="Gene3D" id="1.25.40.390">
    <property type="match status" value="1"/>
</dbReference>
<dbReference type="RefSeq" id="WP_343331372.1">
    <property type="nucleotide sequence ID" value="NZ_JAPOHD010000005.1"/>
</dbReference>
<dbReference type="EMBL" id="JAPOHD010000005">
    <property type="protein sequence ID" value="MCY1719035.1"/>
    <property type="molecule type" value="Genomic_DNA"/>
</dbReference>
<comment type="caution">
    <text evidence="9">The sequence shown here is derived from an EMBL/GenBank/DDBJ whole genome shotgun (WGS) entry which is preliminary data.</text>
</comment>
<dbReference type="InterPro" id="IPR033985">
    <property type="entry name" value="SusD-like_N"/>
</dbReference>
<keyword evidence="4" id="KW-0472">Membrane</keyword>
<keyword evidence="5" id="KW-0998">Cell outer membrane</keyword>
<evidence type="ECO:0000313" key="10">
    <source>
        <dbReference type="Proteomes" id="UP001145087"/>
    </source>
</evidence>
<dbReference type="PROSITE" id="PS51257">
    <property type="entry name" value="PROKAR_LIPOPROTEIN"/>
    <property type="match status" value="1"/>
</dbReference>
<gene>
    <name evidence="9" type="ORF">OU798_01690</name>
</gene>
<evidence type="ECO:0000256" key="4">
    <source>
        <dbReference type="ARBA" id="ARBA00023136"/>
    </source>
</evidence>
<evidence type="ECO:0000259" key="7">
    <source>
        <dbReference type="Pfam" id="PF07980"/>
    </source>
</evidence>
<evidence type="ECO:0000256" key="6">
    <source>
        <dbReference type="SAM" id="MobiDB-lite"/>
    </source>
</evidence>
<name>A0A9X3F234_9BACT</name>
<comment type="similarity">
    <text evidence="2">Belongs to the SusD family.</text>
</comment>
<reference evidence="9" key="1">
    <citation type="submission" date="2022-11" db="EMBL/GenBank/DDBJ databases">
        <title>Marilongibacter aestuarii gen. nov., sp. nov., isolated from tidal flat sediment.</title>
        <authorList>
            <person name="Jiayan W."/>
        </authorList>
    </citation>
    <scope>NUCLEOTIDE SEQUENCE</scope>
    <source>
        <strain evidence="9">Z1-6</strain>
    </source>
</reference>
<organism evidence="9 10">
    <name type="scientific">Draconibacterium aestuarii</name>
    <dbReference type="NCBI Taxonomy" id="2998507"/>
    <lineage>
        <taxon>Bacteria</taxon>
        <taxon>Pseudomonadati</taxon>
        <taxon>Bacteroidota</taxon>
        <taxon>Bacteroidia</taxon>
        <taxon>Marinilabiliales</taxon>
        <taxon>Prolixibacteraceae</taxon>
        <taxon>Draconibacterium</taxon>
    </lineage>
</organism>
<proteinExistence type="inferred from homology"/>
<evidence type="ECO:0000256" key="1">
    <source>
        <dbReference type="ARBA" id="ARBA00004442"/>
    </source>
</evidence>